<sequence>MDVENLELKAELLDKESMLLMNKKQQQLQDLANNVKNQTVELQMAKFQALQGQSRITALEQALGNEITQKNQILQSQLFVNQQVNKLQNILNYLQQENQSQSHQITNYKHQLTSALQSNYVNQNRQSDTVQEIKILAERNRLLSQKLALQEGCISDKEKDIISLAAKCKNLISDNERIAKKAFEAGNGVKDILQACKLASQELLEMSTKHQLLKQKQADTCCYLERCLEQNLALRNMKMDKKDVIRKKLLAIARCGIFVNLLKQKVRNPDVSAEAEKINIKNKLNKMSILDFAAAAQQAQKSKNFMKELKVLSGVRQRQNSAPIRPLYKDSKTVKTEKENVQELNILRKRMDQISQNEDQKSSVQNQMQVQNNTLVKEQARLKSEMELQKTQLQGQNEQLQDLSDQITEKNVKLNEFENALNNQRVTLERDLRDQTQKAELNAAKVSALSETLDQRERRILALERDFQRVQARVRVKETELEGARRIVNGLGSEKQNIENAVEEKRRKLRELEKQMEQW</sequence>
<dbReference type="EMBL" id="KI546168">
    <property type="protein sequence ID" value="EST41672.1"/>
    <property type="molecule type" value="Genomic_DNA"/>
</dbReference>
<evidence type="ECO:0000313" key="2">
    <source>
        <dbReference type="EMBL" id="EST41672.1"/>
    </source>
</evidence>
<evidence type="ECO:0000256" key="1">
    <source>
        <dbReference type="SAM" id="Coils"/>
    </source>
</evidence>
<feature type="coiled-coil region" evidence="1">
    <location>
        <begin position="379"/>
        <end position="518"/>
    </location>
</feature>
<reference evidence="2 3" key="1">
    <citation type="journal article" date="2014" name="PLoS Genet.">
        <title>The Genome of Spironucleus salmonicida Highlights a Fish Pathogen Adapted to Fluctuating Environments.</title>
        <authorList>
            <person name="Xu F."/>
            <person name="Jerlstrom-Hultqvist J."/>
            <person name="Einarsson E."/>
            <person name="Astvaldsson A."/>
            <person name="Svard S.G."/>
            <person name="Andersson J.O."/>
        </authorList>
    </citation>
    <scope>NUCLEOTIDE SEQUENCE</scope>
    <source>
        <strain evidence="3">ATCC 50377</strain>
    </source>
</reference>
<keyword evidence="1" id="KW-0175">Coiled coil</keyword>
<dbReference type="Proteomes" id="UP000018208">
    <property type="component" value="Unassembled WGS sequence"/>
</dbReference>
<proteinExistence type="predicted"/>
<reference evidence="3" key="2">
    <citation type="submission" date="2020-12" db="EMBL/GenBank/DDBJ databases">
        <title>New Spironucleus salmonicida genome in near-complete chromosomes.</title>
        <authorList>
            <person name="Xu F."/>
            <person name="Kurt Z."/>
            <person name="Jimenez-Gonzalez A."/>
            <person name="Astvaldsson A."/>
            <person name="Andersson J.O."/>
            <person name="Svard S.G."/>
        </authorList>
    </citation>
    <scope>NUCLEOTIDE SEQUENCE</scope>
    <source>
        <strain evidence="3">ATCC 50377</strain>
    </source>
</reference>
<dbReference type="EMBL" id="AUWU02000003">
    <property type="protein sequence ID" value="KAH0575519.1"/>
    <property type="molecule type" value="Genomic_DNA"/>
</dbReference>
<accession>V6LBA1</accession>
<dbReference type="AlphaFoldDB" id="V6LBA1"/>
<dbReference type="VEuPathDB" id="GiardiaDB:SS50377_23153"/>
<feature type="coiled-coil region" evidence="1">
    <location>
        <begin position="3"/>
        <end position="41"/>
    </location>
</feature>
<keyword evidence="4" id="KW-1185">Reference proteome</keyword>
<evidence type="ECO:0000313" key="4">
    <source>
        <dbReference type="Proteomes" id="UP000018208"/>
    </source>
</evidence>
<gene>
    <name evidence="2" type="ORF">SS50377_18760</name>
    <name evidence="3" type="ORF">SS50377_23153</name>
</gene>
<evidence type="ECO:0000313" key="3">
    <source>
        <dbReference type="EMBL" id="KAH0575519.1"/>
    </source>
</evidence>
<organism evidence="2">
    <name type="scientific">Spironucleus salmonicida</name>
    <dbReference type="NCBI Taxonomy" id="348837"/>
    <lineage>
        <taxon>Eukaryota</taxon>
        <taxon>Metamonada</taxon>
        <taxon>Diplomonadida</taxon>
        <taxon>Hexamitidae</taxon>
        <taxon>Hexamitinae</taxon>
        <taxon>Spironucleus</taxon>
    </lineage>
</organism>
<name>V6LBA1_9EUKA</name>
<protein>
    <submittedName>
        <fullName evidence="2">Uncharacterized protein</fullName>
    </submittedName>
</protein>
<dbReference type="OrthoDB" id="10256857at2759"/>